<evidence type="ECO:0000313" key="2">
    <source>
        <dbReference type="EMBL" id="QKG83921.1"/>
    </source>
</evidence>
<dbReference type="Pfam" id="PF09346">
    <property type="entry name" value="SMI1_KNR4"/>
    <property type="match status" value="1"/>
</dbReference>
<evidence type="ECO:0000259" key="1">
    <source>
        <dbReference type="SMART" id="SM00860"/>
    </source>
</evidence>
<dbReference type="RefSeq" id="WP_173221122.1">
    <property type="nucleotide sequence ID" value="NZ_CP048104.1"/>
</dbReference>
<dbReference type="AlphaFoldDB" id="A0A7D3Y8V7"/>
<feature type="domain" description="Knr4/Smi1-like" evidence="1">
    <location>
        <begin position="23"/>
        <end position="137"/>
    </location>
</feature>
<dbReference type="InterPro" id="IPR037883">
    <property type="entry name" value="Knr4/Smi1-like_sf"/>
</dbReference>
<dbReference type="Gene3D" id="3.40.1580.10">
    <property type="entry name" value="SMI1/KNR4-like"/>
    <property type="match status" value="1"/>
</dbReference>
<organism evidence="2 3">
    <name type="scientific">Kroppenstedtia pulmonis</name>
    <dbReference type="NCBI Taxonomy" id="1380685"/>
    <lineage>
        <taxon>Bacteria</taxon>
        <taxon>Bacillati</taxon>
        <taxon>Bacillota</taxon>
        <taxon>Bacilli</taxon>
        <taxon>Bacillales</taxon>
        <taxon>Thermoactinomycetaceae</taxon>
        <taxon>Kroppenstedtia</taxon>
    </lineage>
</organism>
<dbReference type="KEGG" id="kpul:GXN76_05145"/>
<accession>A0A7D3Y8V7</accession>
<sequence length="147" mass="16550">MKDEVLKMIQIECDRVPEAFGGQVSEEEVEKAEGILGVKIQDDYKEFIRRFGAGCVGQAVILGLREAEFFPTPSFIEESLDFRKHLPSAYSKMVVIGVDGAGNPIGFIYPSEMIFVYDHDFGGRYDLANSFEDYILKALNRTLGIHF</sequence>
<protein>
    <submittedName>
        <fullName evidence="2">SMI1/KNR4 family protein</fullName>
    </submittedName>
</protein>
<evidence type="ECO:0000313" key="3">
    <source>
        <dbReference type="Proteomes" id="UP000503088"/>
    </source>
</evidence>
<dbReference type="EMBL" id="CP048104">
    <property type="protein sequence ID" value="QKG83921.1"/>
    <property type="molecule type" value="Genomic_DNA"/>
</dbReference>
<gene>
    <name evidence="2" type="ORF">GXN76_05145</name>
</gene>
<proteinExistence type="predicted"/>
<name>A0A7D3Y8V7_9BACL</name>
<dbReference type="InterPro" id="IPR018958">
    <property type="entry name" value="Knr4/Smi1-like_dom"/>
</dbReference>
<dbReference type="Proteomes" id="UP000503088">
    <property type="component" value="Chromosome"/>
</dbReference>
<keyword evidence="3" id="KW-1185">Reference proteome</keyword>
<dbReference type="SUPFAM" id="SSF160631">
    <property type="entry name" value="SMI1/KNR4-like"/>
    <property type="match status" value="1"/>
</dbReference>
<dbReference type="SMART" id="SM00860">
    <property type="entry name" value="SMI1_KNR4"/>
    <property type="match status" value="1"/>
</dbReference>
<reference evidence="2 3" key="1">
    <citation type="submission" date="2020-01" db="EMBL/GenBank/DDBJ databases">
        <authorList>
            <person name="Gulvik C.A."/>
            <person name="Batra D.G."/>
        </authorList>
    </citation>
    <scope>NUCLEOTIDE SEQUENCE [LARGE SCALE GENOMIC DNA]</scope>
    <source>
        <strain evidence="2 3">W9323</strain>
    </source>
</reference>